<dbReference type="KEGG" id="mev:Metev_1065"/>
<dbReference type="PIRSF" id="PIRSF000524">
    <property type="entry name" value="SPT"/>
    <property type="match status" value="1"/>
</dbReference>
<dbReference type="InterPro" id="IPR015422">
    <property type="entry name" value="PyrdxlP-dep_Trfase_small"/>
</dbReference>
<dbReference type="GO" id="GO:0004760">
    <property type="term" value="F:L-serine-pyruvate transaminase activity"/>
    <property type="evidence" value="ECO:0007669"/>
    <property type="project" value="TreeGrafter"/>
</dbReference>
<dbReference type="PANTHER" id="PTHR21152">
    <property type="entry name" value="AMINOTRANSFERASE CLASS V"/>
    <property type="match status" value="1"/>
</dbReference>
<evidence type="ECO:0000259" key="8">
    <source>
        <dbReference type="Pfam" id="PF00266"/>
    </source>
</evidence>
<dbReference type="SUPFAM" id="SSF53383">
    <property type="entry name" value="PLP-dependent transferases"/>
    <property type="match status" value="1"/>
</dbReference>
<evidence type="ECO:0000256" key="1">
    <source>
        <dbReference type="ARBA" id="ARBA00001933"/>
    </source>
</evidence>
<comment type="cofactor">
    <cofactor evidence="1 7">
        <name>pyridoxal 5'-phosphate</name>
        <dbReference type="ChEBI" id="CHEBI:597326"/>
    </cofactor>
</comment>
<dbReference type="Gene3D" id="3.90.1150.10">
    <property type="entry name" value="Aspartate Aminotransferase, domain 1"/>
    <property type="match status" value="1"/>
</dbReference>
<dbReference type="InterPro" id="IPR024169">
    <property type="entry name" value="SP_NH2Trfase/AEP_transaminase"/>
</dbReference>
<sequence>MNFEDKLIMMPGPVPVAPRILRAMSKPMINHRGDEFAEIYDDCCNILKDVFNTQNDISVISGSGSAGMEAAIGCTTNNNDNVITIENGKFGERFKLIADRYGNALPVESEWGEPIDLDKVENLLAEGANSVAMVHNETSAGVLNPAKEVGKLAKKYDALFIMDGITSIGGDEVKVDDWGVDIAIAGSQKCIGAPPGMSMVSISDRAYEAMENVDNKPYYLDLEAYKESLDKDKTQTPYTPAVPLFYGLQESLHIVNEEGIDNRINRHRTYSKAVRNAMDAIGLEMYPTLDENTQYSNTVSAMSAPEGVSGEDIKKDMLKRGIVIVGGQERLKDKIFRIGNMGNLTHRDILITIQELETILHKRGIISEVGAGINAANDILDSL</sequence>
<dbReference type="FunFam" id="3.40.640.10:FF:000027">
    <property type="entry name" value="Serine--pyruvate aminotransferase, mitochondrial"/>
    <property type="match status" value="1"/>
</dbReference>
<evidence type="ECO:0000256" key="5">
    <source>
        <dbReference type="ARBA" id="ARBA00022898"/>
    </source>
</evidence>
<reference evidence="9 10" key="1">
    <citation type="submission" date="2010-06" db="EMBL/GenBank/DDBJ databases">
        <title>Complete sequence chromosome of Methanohalobium evestigatum Z-7303.</title>
        <authorList>
            <consortium name="US DOE Joint Genome Institute"/>
            <person name="Lucas S."/>
            <person name="Copeland A."/>
            <person name="Lapidus A."/>
            <person name="Cheng J.-F."/>
            <person name="Bruce D."/>
            <person name="Goodwin L."/>
            <person name="Pitluck S."/>
            <person name="Saunders E."/>
            <person name="Detter J.C."/>
            <person name="Han C."/>
            <person name="Tapia R."/>
            <person name="Land M."/>
            <person name="Hauser L."/>
            <person name="Kyrpides N."/>
            <person name="Mikhailova N."/>
            <person name="Sieprawska-Lupa M."/>
            <person name="Whitman W.B."/>
            <person name="Anderson I."/>
            <person name="Woyke T."/>
        </authorList>
    </citation>
    <scope>NUCLEOTIDE SEQUENCE [LARGE SCALE GENOMIC DNA]</scope>
    <source>
        <strain evidence="10">ATCC BAA-1072 / DSM 3721 / NBRC 107634 / OCM 161 / Z-7303</strain>
    </source>
</reference>
<accession>D7E903</accession>
<comment type="similarity">
    <text evidence="2 6">Belongs to the class-V pyridoxal-phosphate-dependent aminotransferase family.</text>
</comment>
<organism evidence="9 10">
    <name type="scientific">Methanohalobium evestigatum (strain ATCC BAA-1072 / DSM 3721 / NBRC 107634 / OCM 161 / Z-7303)</name>
    <dbReference type="NCBI Taxonomy" id="644295"/>
    <lineage>
        <taxon>Archaea</taxon>
        <taxon>Methanobacteriati</taxon>
        <taxon>Methanobacteriota</taxon>
        <taxon>Stenosarchaea group</taxon>
        <taxon>Methanomicrobia</taxon>
        <taxon>Methanosarcinales</taxon>
        <taxon>Methanosarcinaceae</taxon>
        <taxon>Methanohalobium</taxon>
    </lineage>
</organism>
<evidence type="ECO:0000256" key="7">
    <source>
        <dbReference type="RuleBase" id="RU004504"/>
    </source>
</evidence>
<dbReference type="RefSeq" id="WP_013194518.1">
    <property type="nucleotide sequence ID" value="NC_014253.1"/>
</dbReference>
<gene>
    <name evidence="9" type="ordered locus">Metev_1065</name>
</gene>
<proteinExistence type="inferred from homology"/>
<keyword evidence="10" id="KW-1185">Reference proteome</keyword>
<dbReference type="HOGENOM" id="CLU_027686_1_1_2"/>
<feature type="domain" description="Aminotransferase class V" evidence="8">
    <location>
        <begin position="28"/>
        <end position="328"/>
    </location>
</feature>
<dbReference type="InterPro" id="IPR020578">
    <property type="entry name" value="Aminotrans_V_PyrdxlP_BS"/>
</dbReference>
<dbReference type="GO" id="GO:0019265">
    <property type="term" value="P:glycine biosynthetic process, by transamination of glyoxylate"/>
    <property type="evidence" value="ECO:0007669"/>
    <property type="project" value="TreeGrafter"/>
</dbReference>
<dbReference type="PROSITE" id="PS00595">
    <property type="entry name" value="AA_TRANSFER_CLASS_5"/>
    <property type="match status" value="1"/>
</dbReference>
<keyword evidence="4 9" id="KW-0808">Transferase</keyword>
<dbReference type="GeneID" id="9346695"/>
<name>D7E903_METEZ</name>
<keyword evidence="3 9" id="KW-0032">Aminotransferase</keyword>
<dbReference type="OrthoDB" id="35685at2157"/>
<evidence type="ECO:0000256" key="3">
    <source>
        <dbReference type="ARBA" id="ARBA00022576"/>
    </source>
</evidence>
<dbReference type="PANTHER" id="PTHR21152:SF24">
    <property type="entry name" value="ALANINE--GLYOXYLATE AMINOTRANSFERASE 1"/>
    <property type="match status" value="1"/>
</dbReference>
<protein>
    <submittedName>
        <fullName evidence="9">Aminotransferase class V</fullName>
    </submittedName>
</protein>
<dbReference type="AlphaFoldDB" id="D7E903"/>
<dbReference type="GO" id="GO:0008453">
    <property type="term" value="F:alanine-glyoxylate transaminase activity"/>
    <property type="evidence" value="ECO:0007669"/>
    <property type="project" value="TreeGrafter"/>
</dbReference>
<evidence type="ECO:0000256" key="2">
    <source>
        <dbReference type="ARBA" id="ARBA00009236"/>
    </source>
</evidence>
<dbReference type="InterPro" id="IPR000192">
    <property type="entry name" value="Aminotrans_V_dom"/>
</dbReference>
<evidence type="ECO:0000256" key="4">
    <source>
        <dbReference type="ARBA" id="ARBA00022679"/>
    </source>
</evidence>
<dbReference type="InterPro" id="IPR015424">
    <property type="entry name" value="PyrdxlP-dep_Trfase"/>
</dbReference>
<evidence type="ECO:0000313" key="10">
    <source>
        <dbReference type="Proteomes" id="UP000000391"/>
    </source>
</evidence>
<dbReference type="Pfam" id="PF00266">
    <property type="entry name" value="Aminotran_5"/>
    <property type="match status" value="1"/>
</dbReference>
<dbReference type="Gene3D" id="3.40.640.10">
    <property type="entry name" value="Type I PLP-dependent aspartate aminotransferase-like (Major domain)"/>
    <property type="match status" value="1"/>
</dbReference>
<dbReference type="Proteomes" id="UP000000391">
    <property type="component" value="Chromosome"/>
</dbReference>
<dbReference type="STRING" id="644295.Metev_1065"/>
<evidence type="ECO:0000256" key="6">
    <source>
        <dbReference type="RuleBase" id="RU004075"/>
    </source>
</evidence>
<dbReference type="EMBL" id="CP002069">
    <property type="protein sequence ID" value="ADI73951.1"/>
    <property type="molecule type" value="Genomic_DNA"/>
</dbReference>
<evidence type="ECO:0000313" key="9">
    <source>
        <dbReference type="EMBL" id="ADI73951.1"/>
    </source>
</evidence>
<dbReference type="InterPro" id="IPR015421">
    <property type="entry name" value="PyrdxlP-dep_Trfase_major"/>
</dbReference>
<keyword evidence="5" id="KW-0663">Pyridoxal phosphate</keyword>